<keyword evidence="3" id="KW-1185">Reference proteome</keyword>
<dbReference type="PRINTS" id="PR01868">
    <property type="entry name" value="ABCEFAMILY"/>
</dbReference>
<gene>
    <name evidence="2" type="ORF">BDA99DRAFT_75462</name>
</gene>
<evidence type="ECO:0000259" key="1">
    <source>
        <dbReference type="Pfam" id="PF00005"/>
    </source>
</evidence>
<protein>
    <submittedName>
        <fullName evidence="2">P-loop containing nucleoside triphosphate hydrolase protein</fullName>
    </submittedName>
</protein>
<keyword evidence="2" id="KW-0378">Hydrolase</keyword>
<dbReference type="InterPro" id="IPR013283">
    <property type="entry name" value="RLI1"/>
</dbReference>
<reference evidence="2" key="2">
    <citation type="submission" date="2023-02" db="EMBL/GenBank/DDBJ databases">
        <authorList>
            <consortium name="DOE Joint Genome Institute"/>
            <person name="Mondo S.J."/>
            <person name="Chang Y."/>
            <person name="Wang Y."/>
            <person name="Ahrendt S."/>
            <person name="Andreopoulos W."/>
            <person name="Barry K."/>
            <person name="Beard J."/>
            <person name="Benny G.L."/>
            <person name="Blankenship S."/>
            <person name="Bonito G."/>
            <person name="Cuomo C."/>
            <person name="Desiro A."/>
            <person name="Gervers K.A."/>
            <person name="Hundley H."/>
            <person name="Kuo A."/>
            <person name="LaButti K."/>
            <person name="Lang B.F."/>
            <person name="Lipzen A."/>
            <person name="O'Donnell K."/>
            <person name="Pangilinan J."/>
            <person name="Reynolds N."/>
            <person name="Sandor L."/>
            <person name="Smith M.W."/>
            <person name="Tsang A."/>
            <person name="Grigoriev I.V."/>
            <person name="Stajich J.E."/>
            <person name="Spatafora J.W."/>
        </authorList>
    </citation>
    <scope>NUCLEOTIDE SEQUENCE</scope>
    <source>
        <strain evidence="2">RSA 2281</strain>
    </source>
</reference>
<dbReference type="InterPro" id="IPR027417">
    <property type="entry name" value="P-loop_NTPase"/>
</dbReference>
<dbReference type="GO" id="GO:0005524">
    <property type="term" value="F:ATP binding"/>
    <property type="evidence" value="ECO:0007669"/>
    <property type="project" value="InterPro"/>
</dbReference>
<dbReference type="AlphaFoldDB" id="A0AAD5PDI3"/>
<sequence length="239" mass="27400">MKPNLGQFDNPPDWQDILKYFRGSELQNYFTKILEDNLKAIIKPQYVDHIPKVVSGQVGQLLEDKLERNNFDEMLEELELRGVLQREVGQLSGGELQRFAIAVVAVQKADVYMFDEPSSYLDVKQRLNAARVIRSLISSETYIIAVEHDLSVLDYLSDYVCILYGIPSVYGVVTLPASVRDGINIFLDGTIRTENLRFRDESLTFKIAEQTDDVLIEKNRNYQYPDMSKTLGKISLLIR</sequence>
<name>A0AAD5PDI3_9FUNG</name>
<dbReference type="FunFam" id="3.40.50.300:FF:001913">
    <property type="entry name" value="ABC transporter E family member 2"/>
    <property type="match status" value="1"/>
</dbReference>
<dbReference type="GO" id="GO:0016887">
    <property type="term" value="F:ATP hydrolysis activity"/>
    <property type="evidence" value="ECO:0007669"/>
    <property type="project" value="InterPro"/>
</dbReference>
<comment type="caution">
    <text evidence="2">The sequence shown here is derived from an EMBL/GenBank/DDBJ whole genome shotgun (WGS) entry which is preliminary data.</text>
</comment>
<dbReference type="Pfam" id="PF00005">
    <property type="entry name" value="ABC_tran"/>
    <property type="match status" value="1"/>
</dbReference>
<dbReference type="SUPFAM" id="SSF52540">
    <property type="entry name" value="P-loop containing nucleoside triphosphate hydrolases"/>
    <property type="match status" value="1"/>
</dbReference>
<accession>A0AAD5PDI3</accession>
<dbReference type="InterPro" id="IPR003439">
    <property type="entry name" value="ABC_transporter-like_ATP-bd"/>
</dbReference>
<dbReference type="Proteomes" id="UP001209540">
    <property type="component" value="Unassembled WGS sequence"/>
</dbReference>
<evidence type="ECO:0000313" key="2">
    <source>
        <dbReference type="EMBL" id="KAI9261398.1"/>
    </source>
</evidence>
<evidence type="ECO:0000313" key="3">
    <source>
        <dbReference type="Proteomes" id="UP001209540"/>
    </source>
</evidence>
<feature type="domain" description="ABC transporter" evidence="1">
    <location>
        <begin position="57"/>
        <end position="118"/>
    </location>
</feature>
<proteinExistence type="predicted"/>
<dbReference type="Gene3D" id="3.40.50.300">
    <property type="entry name" value="P-loop containing nucleotide triphosphate hydrolases"/>
    <property type="match status" value="1"/>
</dbReference>
<dbReference type="EMBL" id="JAIXMP010000015">
    <property type="protein sequence ID" value="KAI9261398.1"/>
    <property type="molecule type" value="Genomic_DNA"/>
</dbReference>
<organism evidence="2 3">
    <name type="scientific">Phascolomyces articulosus</name>
    <dbReference type="NCBI Taxonomy" id="60185"/>
    <lineage>
        <taxon>Eukaryota</taxon>
        <taxon>Fungi</taxon>
        <taxon>Fungi incertae sedis</taxon>
        <taxon>Mucoromycota</taxon>
        <taxon>Mucoromycotina</taxon>
        <taxon>Mucoromycetes</taxon>
        <taxon>Mucorales</taxon>
        <taxon>Lichtheimiaceae</taxon>
        <taxon>Phascolomyces</taxon>
    </lineage>
</organism>
<dbReference type="PANTHER" id="PTHR19248">
    <property type="entry name" value="ATP-BINDING TRANSPORT PROTEIN-RELATED"/>
    <property type="match status" value="1"/>
</dbReference>
<reference evidence="2" key="1">
    <citation type="journal article" date="2022" name="IScience">
        <title>Evolution of zygomycete secretomes and the origins of terrestrial fungal ecologies.</title>
        <authorList>
            <person name="Chang Y."/>
            <person name="Wang Y."/>
            <person name="Mondo S."/>
            <person name="Ahrendt S."/>
            <person name="Andreopoulos W."/>
            <person name="Barry K."/>
            <person name="Beard J."/>
            <person name="Benny G.L."/>
            <person name="Blankenship S."/>
            <person name="Bonito G."/>
            <person name="Cuomo C."/>
            <person name="Desiro A."/>
            <person name="Gervers K.A."/>
            <person name="Hundley H."/>
            <person name="Kuo A."/>
            <person name="LaButti K."/>
            <person name="Lang B.F."/>
            <person name="Lipzen A."/>
            <person name="O'Donnell K."/>
            <person name="Pangilinan J."/>
            <person name="Reynolds N."/>
            <person name="Sandor L."/>
            <person name="Smith M.E."/>
            <person name="Tsang A."/>
            <person name="Grigoriev I.V."/>
            <person name="Stajich J.E."/>
            <person name="Spatafora J.W."/>
        </authorList>
    </citation>
    <scope>NUCLEOTIDE SEQUENCE</scope>
    <source>
        <strain evidence="2">RSA 2281</strain>
    </source>
</reference>